<evidence type="ECO:0000313" key="2">
    <source>
        <dbReference type="Proteomes" id="UP000465035"/>
    </source>
</evidence>
<dbReference type="EMBL" id="CP047121">
    <property type="protein sequence ID" value="QHB52585.1"/>
    <property type="molecule type" value="Genomic_DNA"/>
</dbReference>
<accession>A0A6P1EAF8</accession>
<protein>
    <submittedName>
        <fullName evidence="1">Uncharacterized protein</fullName>
    </submittedName>
</protein>
<name>A0A6P1EAF8_LENHI</name>
<organism evidence="1 2">
    <name type="scientific">Lentilactobacillus hilgardii</name>
    <name type="common">Lactobacillus hilgardii</name>
    <dbReference type="NCBI Taxonomy" id="1588"/>
    <lineage>
        <taxon>Bacteria</taxon>
        <taxon>Bacillati</taxon>
        <taxon>Bacillota</taxon>
        <taxon>Bacilli</taxon>
        <taxon>Lactobacillales</taxon>
        <taxon>Lactobacillaceae</taxon>
        <taxon>Lentilactobacillus</taxon>
    </lineage>
</organism>
<proteinExistence type="predicted"/>
<dbReference type="AlphaFoldDB" id="A0A6P1EAF8"/>
<evidence type="ECO:0000313" key="1">
    <source>
        <dbReference type="EMBL" id="QHB52585.1"/>
    </source>
</evidence>
<gene>
    <name evidence="1" type="ORF">GQR93_10490</name>
</gene>
<sequence length="55" mass="6385">MANVFGFQKLIEYNADLFLDDIVLGLNGFKVKSPIPQMRHRTFLNDIKIANYLIK</sequence>
<dbReference type="Proteomes" id="UP000465035">
    <property type="component" value="Chromosome"/>
</dbReference>
<reference evidence="1 2" key="1">
    <citation type="submission" date="2019-12" db="EMBL/GenBank/DDBJ databases">
        <title>Lactobacillus hilgardii FLUB.</title>
        <authorList>
            <person name="Gustaw K."/>
        </authorList>
    </citation>
    <scope>NUCLEOTIDE SEQUENCE [LARGE SCALE GENOMIC DNA]</scope>
    <source>
        <strain evidence="1 2">FLUB</strain>
    </source>
</reference>